<dbReference type="InterPro" id="IPR036457">
    <property type="entry name" value="PPM-type-like_dom_sf"/>
</dbReference>
<dbReference type="Proteomes" id="UP000253606">
    <property type="component" value="Chromosome"/>
</dbReference>
<dbReference type="SMART" id="SM00331">
    <property type="entry name" value="PP2C_SIG"/>
    <property type="match status" value="1"/>
</dbReference>
<dbReference type="PANTHER" id="PTHR43156">
    <property type="entry name" value="STAGE II SPORULATION PROTEIN E-RELATED"/>
    <property type="match status" value="1"/>
</dbReference>
<dbReference type="RefSeq" id="WP_114209319.1">
    <property type="nucleotide sequence ID" value="NZ_CP030840.1"/>
</dbReference>
<dbReference type="Pfam" id="PF07228">
    <property type="entry name" value="SpoIIE"/>
    <property type="match status" value="1"/>
</dbReference>
<organism evidence="4 5">
    <name type="scientific">Acidisarcina polymorpha</name>
    <dbReference type="NCBI Taxonomy" id="2211140"/>
    <lineage>
        <taxon>Bacteria</taxon>
        <taxon>Pseudomonadati</taxon>
        <taxon>Acidobacteriota</taxon>
        <taxon>Terriglobia</taxon>
        <taxon>Terriglobales</taxon>
        <taxon>Acidobacteriaceae</taxon>
        <taxon>Acidisarcina</taxon>
    </lineage>
</organism>
<dbReference type="Gene3D" id="3.60.40.10">
    <property type="entry name" value="PPM-type phosphatase domain"/>
    <property type="match status" value="1"/>
</dbReference>
<dbReference type="CDD" id="cd19920">
    <property type="entry name" value="REC_PA4781-like"/>
    <property type="match status" value="1"/>
</dbReference>
<dbReference type="GO" id="GO:0000160">
    <property type="term" value="P:phosphorelay signal transduction system"/>
    <property type="evidence" value="ECO:0007669"/>
    <property type="project" value="InterPro"/>
</dbReference>
<dbReference type="PANTHER" id="PTHR43156:SF2">
    <property type="entry name" value="STAGE II SPORULATION PROTEIN E"/>
    <property type="match status" value="1"/>
</dbReference>
<dbReference type="GO" id="GO:0016791">
    <property type="term" value="F:phosphatase activity"/>
    <property type="evidence" value="ECO:0007669"/>
    <property type="project" value="TreeGrafter"/>
</dbReference>
<sequence>MDAEQKKVVLVVDDAPANIQIVQSILKDDYKLRIATGGVKALDLIRRDPKPDLVLLDVQMPEMDGYEVCAFMKASPETRDIPVIFLTGLTDIEDETKGLELGAVDYIRKPFSPAIVKARVRTHLMLRDSREELASQLHAINDEMEMARQIQLSILPQSLPAIVGVDLAARYLAMASVSGDFYDFIRVNERQLGVLVADVSGHGPPAALIASMLRIALAEQQPHAADPARVLAGINQALCGNFDRQFVTAAYVFLDMEQRLLRYAGAAHPPLVVSRKSEPGARAIEENGLPLGQFPDQTYTAVELQISQGDRCVLYTDGLPEAKNSEEQEFGTARFLQFLDRQEAAGADEFADSLIDEVFRWSGFPRGGGQRDDITLLAIAFKED</sequence>
<proteinExistence type="predicted"/>
<dbReference type="InterPro" id="IPR001932">
    <property type="entry name" value="PPM-type_phosphatase-like_dom"/>
</dbReference>
<dbReference type="EMBL" id="CP030840">
    <property type="protein sequence ID" value="AXC14564.1"/>
    <property type="molecule type" value="Genomic_DNA"/>
</dbReference>
<dbReference type="SUPFAM" id="SSF81606">
    <property type="entry name" value="PP2C-like"/>
    <property type="match status" value="1"/>
</dbReference>
<feature type="modified residue" description="4-aspartylphosphate" evidence="2">
    <location>
        <position position="57"/>
    </location>
</feature>
<reference evidence="4 5" key="1">
    <citation type="journal article" date="2018" name="Front. Microbiol.">
        <title>Hydrolytic Capabilities as a Key to Environmental Success: Chitinolytic and Cellulolytic Acidobacteria From Acidic Sub-arctic Soils and Boreal Peatlands.</title>
        <authorList>
            <person name="Belova S.E."/>
            <person name="Ravin N.V."/>
            <person name="Pankratov T.A."/>
            <person name="Rakitin A.L."/>
            <person name="Ivanova A.A."/>
            <person name="Beletsky A.V."/>
            <person name="Mardanov A.V."/>
            <person name="Sinninghe Damste J.S."/>
            <person name="Dedysh S.N."/>
        </authorList>
    </citation>
    <scope>NUCLEOTIDE SEQUENCE [LARGE SCALE GENOMIC DNA]</scope>
    <source>
        <strain evidence="4 5">SBC82</strain>
    </source>
</reference>
<accession>A0A2Z5G784</accession>
<evidence type="ECO:0000313" key="4">
    <source>
        <dbReference type="EMBL" id="AXC14564.1"/>
    </source>
</evidence>
<dbReference type="InterPro" id="IPR052016">
    <property type="entry name" value="Bact_Sigma-Reg"/>
</dbReference>
<evidence type="ECO:0000313" key="5">
    <source>
        <dbReference type="Proteomes" id="UP000253606"/>
    </source>
</evidence>
<dbReference type="Gene3D" id="3.40.50.2300">
    <property type="match status" value="1"/>
</dbReference>
<dbReference type="OrthoDB" id="9763484at2"/>
<dbReference type="SMART" id="SM00448">
    <property type="entry name" value="REC"/>
    <property type="match status" value="1"/>
</dbReference>
<keyword evidence="2" id="KW-0597">Phosphoprotein</keyword>
<dbReference type="SUPFAM" id="SSF52172">
    <property type="entry name" value="CheY-like"/>
    <property type="match status" value="1"/>
</dbReference>
<dbReference type="AlphaFoldDB" id="A0A2Z5G784"/>
<evidence type="ECO:0000256" key="2">
    <source>
        <dbReference type="PROSITE-ProRule" id="PRU00169"/>
    </source>
</evidence>
<dbReference type="Pfam" id="PF00072">
    <property type="entry name" value="Response_reg"/>
    <property type="match status" value="1"/>
</dbReference>
<dbReference type="InterPro" id="IPR011006">
    <property type="entry name" value="CheY-like_superfamily"/>
</dbReference>
<evidence type="ECO:0000259" key="3">
    <source>
        <dbReference type="PROSITE" id="PS50110"/>
    </source>
</evidence>
<dbReference type="KEGG" id="abas:ACPOL_5314"/>
<name>A0A2Z5G784_9BACT</name>
<gene>
    <name evidence="4" type="ORF">ACPOL_5314</name>
</gene>
<dbReference type="PROSITE" id="PS50110">
    <property type="entry name" value="RESPONSE_REGULATORY"/>
    <property type="match status" value="1"/>
</dbReference>
<feature type="domain" description="Response regulatory" evidence="3">
    <location>
        <begin position="8"/>
        <end position="124"/>
    </location>
</feature>
<evidence type="ECO:0000256" key="1">
    <source>
        <dbReference type="ARBA" id="ARBA00022801"/>
    </source>
</evidence>
<dbReference type="InterPro" id="IPR001789">
    <property type="entry name" value="Sig_transdc_resp-reg_receiver"/>
</dbReference>
<keyword evidence="5" id="KW-1185">Reference proteome</keyword>
<protein>
    <submittedName>
        <fullName evidence="4">Serine phosphatase RsbU, regulator of sigma subunit</fullName>
    </submittedName>
</protein>
<keyword evidence="1" id="KW-0378">Hydrolase</keyword>